<dbReference type="InterPro" id="IPR055457">
    <property type="entry name" value="OST48_N"/>
</dbReference>
<keyword evidence="3" id="KW-0808">Transferase</keyword>
<gene>
    <name evidence="3" type="ORF">FRX31_031840</name>
</gene>
<comment type="pathway">
    <text evidence="1">Protein modification; protein glycosylation.</text>
</comment>
<protein>
    <recommendedName>
        <fullName evidence="1">Dolichyl-diphosphooligosaccharide--protein glycosyltransferase 48 kDa subunit</fullName>
        <shortName evidence="1">Oligosaccharyl transferase 48 kDa subunit</shortName>
    </recommendedName>
</protein>
<accession>A0A7J6V181</accession>
<comment type="caution">
    <text evidence="3">The sequence shown here is derived from an EMBL/GenBank/DDBJ whole genome shotgun (WGS) entry which is preliminary data.</text>
</comment>
<feature type="domain" description="OST48 N-terminal" evidence="2">
    <location>
        <begin position="31"/>
        <end position="86"/>
    </location>
</feature>
<evidence type="ECO:0000313" key="4">
    <source>
        <dbReference type="Proteomes" id="UP000554482"/>
    </source>
</evidence>
<dbReference type="UniPathway" id="UPA00378"/>
<dbReference type="PANTHER" id="PTHR10830:SF0">
    <property type="entry name" value="DOLICHYL-DIPHOSPHOOLIGOSACCHARIDE--PROTEIN GLYCOSYLTRANSFERASE 48 KDA SUBUNIT"/>
    <property type="match status" value="1"/>
</dbReference>
<keyword evidence="1" id="KW-0256">Endoplasmic reticulum</keyword>
<comment type="function">
    <text evidence="1">Subunit of the oligosaccharyl transferase (OST) complex that catalyzes the initial transfer of a defined glycan (Glc(3)Man(9)GlcNAc(2) in eukaryotes) from the lipid carrier dolichol-pyrophosphate to an asparagine residue within an Asn-X-Ser/Thr consensus motif in nascent polypeptide chains, the first step in protein N-glycosylation. N-glycosylation occurs cotranslationally and the complex associates with the Sec61 complex at the channel-forming translocon complex that mediates protein translocation across the endoplasmic reticulum (ER).</text>
</comment>
<comment type="subunit">
    <text evidence="1">Component of the oligosaccharyltransferase (OST) complex.</text>
</comment>
<feature type="non-terminal residue" evidence="3">
    <location>
        <position position="1"/>
    </location>
</feature>
<dbReference type="PANTHER" id="PTHR10830">
    <property type="entry name" value="DOLICHYL-DIPHOSPHOOLIGOSACCHARIDE--PROTEIN GLYCOSYLTRANSFERASE 48 KDA SUBUNIT"/>
    <property type="match status" value="1"/>
</dbReference>
<dbReference type="InterPro" id="IPR005013">
    <property type="entry name" value="DDOST_48_kDa_subunit"/>
</dbReference>
<comment type="subcellular location">
    <subcellularLocation>
        <location evidence="1">Endoplasmic reticulum membrane</location>
        <topology evidence="1">Single-pass type I membrane protein</topology>
    </subcellularLocation>
</comment>
<sequence>WEGSAHDARVLEDALKRPNGLVVPEGKYYLALVVFKGIGHTLNPANSLVVKVLSASPSAYSANPRTELPNPPAVTGSAISLVSVVQVI</sequence>
<dbReference type="AlphaFoldDB" id="A0A7J6V181"/>
<evidence type="ECO:0000259" key="2">
    <source>
        <dbReference type="Pfam" id="PF03345"/>
    </source>
</evidence>
<dbReference type="GO" id="GO:0008250">
    <property type="term" value="C:oligosaccharyltransferase complex"/>
    <property type="evidence" value="ECO:0007669"/>
    <property type="project" value="TreeGrafter"/>
</dbReference>
<dbReference type="Proteomes" id="UP000554482">
    <property type="component" value="Unassembled WGS sequence"/>
</dbReference>
<evidence type="ECO:0000313" key="3">
    <source>
        <dbReference type="EMBL" id="KAF5178573.1"/>
    </source>
</evidence>
<dbReference type="OrthoDB" id="1735076at2759"/>
<evidence type="ECO:0000256" key="1">
    <source>
        <dbReference type="RuleBase" id="RU361142"/>
    </source>
</evidence>
<dbReference type="GO" id="GO:0016740">
    <property type="term" value="F:transferase activity"/>
    <property type="evidence" value="ECO:0007669"/>
    <property type="project" value="UniProtKB-KW"/>
</dbReference>
<dbReference type="EMBL" id="JABWDY010039922">
    <property type="protein sequence ID" value="KAF5178573.1"/>
    <property type="molecule type" value="Genomic_DNA"/>
</dbReference>
<name>A0A7J6V181_THATH</name>
<reference evidence="3 4" key="1">
    <citation type="submission" date="2020-06" db="EMBL/GenBank/DDBJ databases">
        <title>Transcriptomic and genomic resources for Thalictrum thalictroides and T. hernandezii: Facilitating candidate gene discovery in an emerging model plant lineage.</title>
        <authorList>
            <person name="Arias T."/>
            <person name="Riano-Pachon D.M."/>
            <person name="Di Stilio V.S."/>
        </authorList>
    </citation>
    <scope>NUCLEOTIDE SEQUENCE [LARGE SCALE GENOMIC DNA]</scope>
    <source>
        <strain evidence="4">cv. WT478/WT964</strain>
        <tissue evidence="3">Leaves</tissue>
    </source>
</reference>
<organism evidence="3 4">
    <name type="scientific">Thalictrum thalictroides</name>
    <name type="common">Rue-anemone</name>
    <name type="synonym">Anemone thalictroides</name>
    <dbReference type="NCBI Taxonomy" id="46969"/>
    <lineage>
        <taxon>Eukaryota</taxon>
        <taxon>Viridiplantae</taxon>
        <taxon>Streptophyta</taxon>
        <taxon>Embryophyta</taxon>
        <taxon>Tracheophyta</taxon>
        <taxon>Spermatophyta</taxon>
        <taxon>Magnoliopsida</taxon>
        <taxon>Ranunculales</taxon>
        <taxon>Ranunculaceae</taxon>
        <taxon>Thalictroideae</taxon>
        <taxon>Thalictrum</taxon>
    </lineage>
</organism>
<dbReference type="GO" id="GO:0018279">
    <property type="term" value="P:protein N-linked glycosylation via asparagine"/>
    <property type="evidence" value="ECO:0007669"/>
    <property type="project" value="UniProtKB-UniRule"/>
</dbReference>
<proteinExistence type="inferred from homology"/>
<comment type="similarity">
    <text evidence="1">Belongs to the DDOST 48 kDa subunit family.</text>
</comment>
<keyword evidence="4" id="KW-1185">Reference proteome</keyword>
<dbReference type="Pfam" id="PF03345">
    <property type="entry name" value="OST48_N"/>
    <property type="match status" value="1"/>
</dbReference>